<sequence>MISINFLSILKSPFLTVSVFAQIQQTIEITKIAKTVLILAMAPLLLTACGTDAGSQTVLPKPEMATSQPEYPEVKEMPAQNVWADEELEAMVLTLAGECYDDKEHDKRLVCEVILNRVSDGRFGDSVLEVVSAPNQFSGYWEQSREITENDYDVATEALEDWYESGCEALSDYLFFVAGDNRENVFRCEY</sequence>
<dbReference type="EMBL" id="BK014655">
    <property type="protein sequence ID" value="DAD66163.1"/>
    <property type="molecule type" value="Genomic_DNA"/>
</dbReference>
<dbReference type="InterPro" id="IPR042047">
    <property type="entry name" value="SleB_dom1"/>
</dbReference>
<organism evidence="2">
    <name type="scientific">Siphoviridae sp. ctjfQ5</name>
    <dbReference type="NCBI Taxonomy" id="2823594"/>
    <lineage>
        <taxon>Viruses</taxon>
        <taxon>Duplodnaviria</taxon>
        <taxon>Heunggongvirae</taxon>
        <taxon>Uroviricota</taxon>
        <taxon>Caudoviricetes</taxon>
    </lineage>
</organism>
<dbReference type="Pfam" id="PF07486">
    <property type="entry name" value="Hydrolase_2"/>
    <property type="match status" value="1"/>
</dbReference>
<dbReference type="GO" id="GO:0016787">
    <property type="term" value="F:hydrolase activity"/>
    <property type="evidence" value="ECO:0007669"/>
    <property type="project" value="UniProtKB-KW"/>
</dbReference>
<keyword evidence="2" id="KW-0378">Hydrolase</keyword>
<protein>
    <submittedName>
        <fullName evidence="2">Cell Wall Hydrolase</fullName>
    </submittedName>
</protein>
<proteinExistence type="predicted"/>
<evidence type="ECO:0000313" key="2">
    <source>
        <dbReference type="EMBL" id="DAD66163.1"/>
    </source>
</evidence>
<feature type="domain" description="Cell wall hydrolase SleB" evidence="1">
    <location>
        <begin position="104"/>
        <end position="177"/>
    </location>
</feature>
<name>A0A8S5L8B3_9CAUD</name>
<dbReference type="InterPro" id="IPR011105">
    <property type="entry name" value="Cell_wall_hydrolase_SleB"/>
</dbReference>
<evidence type="ECO:0000259" key="1">
    <source>
        <dbReference type="Pfam" id="PF07486"/>
    </source>
</evidence>
<dbReference type="Gene3D" id="1.10.10.2520">
    <property type="entry name" value="Cell wall hydrolase SleB, domain 1"/>
    <property type="match status" value="1"/>
</dbReference>
<reference evidence="2" key="1">
    <citation type="journal article" date="2021" name="Proc. Natl. Acad. Sci. U.S.A.">
        <title>A Catalog of Tens of Thousands of Viruses from Human Metagenomes Reveals Hidden Associations with Chronic Diseases.</title>
        <authorList>
            <person name="Tisza M.J."/>
            <person name="Buck C.B."/>
        </authorList>
    </citation>
    <scope>NUCLEOTIDE SEQUENCE</scope>
    <source>
        <strain evidence="2">CtjfQ5</strain>
    </source>
</reference>
<accession>A0A8S5L8B3</accession>